<protein>
    <recommendedName>
        <fullName evidence="10">Protein kinase domain-containing protein</fullName>
    </recommendedName>
</protein>
<proteinExistence type="inferred from homology"/>
<evidence type="ECO:0000256" key="8">
    <source>
        <dbReference type="PROSITE-ProRule" id="PRU10141"/>
    </source>
</evidence>
<dbReference type="EMBL" id="CP126665">
    <property type="protein sequence ID" value="WKA09247.1"/>
    <property type="molecule type" value="Genomic_DNA"/>
</dbReference>
<evidence type="ECO:0000313" key="11">
    <source>
        <dbReference type="EMBL" id="WKA09247.1"/>
    </source>
</evidence>
<comment type="similarity">
    <text evidence="9">Belongs to the protein kinase superfamily.</text>
</comment>
<reference evidence="11 12" key="1">
    <citation type="journal article" date="2023" name="Hortic Res">
        <title>The complete reference genome for grapevine (Vitis vinifera L.) genetics and breeding.</title>
        <authorList>
            <person name="Shi X."/>
            <person name="Cao S."/>
            <person name="Wang X."/>
            <person name="Huang S."/>
            <person name="Wang Y."/>
            <person name="Liu Z."/>
            <person name="Liu W."/>
            <person name="Leng X."/>
            <person name="Peng Y."/>
            <person name="Wang N."/>
            <person name="Wang Y."/>
            <person name="Ma Z."/>
            <person name="Xu X."/>
            <person name="Zhang F."/>
            <person name="Xue H."/>
            <person name="Zhong H."/>
            <person name="Wang Y."/>
            <person name="Zhang K."/>
            <person name="Velt A."/>
            <person name="Avia K."/>
            <person name="Holtgrawe D."/>
            <person name="Grimplet J."/>
            <person name="Matus J.T."/>
            <person name="Ware D."/>
            <person name="Wu X."/>
            <person name="Wang H."/>
            <person name="Liu C."/>
            <person name="Fang Y."/>
            <person name="Rustenholz C."/>
            <person name="Cheng Z."/>
            <person name="Xiao H."/>
            <person name="Zhou Y."/>
        </authorList>
    </citation>
    <scope>NUCLEOTIDE SEQUENCE [LARGE SCALE GENOMIC DNA]</scope>
    <source>
        <strain evidence="12">cv. Pinot noir / PN40024</strain>
        <tissue evidence="11">Leaf</tissue>
    </source>
</reference>
<evidence type="ECO:0000259" key="10">
    <source>
        <dbReference type="PROSITE" id="PS50011"/>
    </source>
</evidence>
<sequence>MFTFAELKSATRNFRPDTMLGEGGFGRVFKGWVDEKTYAPTKVSVGIPVAVKKSNPESEQGLKEWQSEVKFLGKFTHPNLVKLLGYCWEDKQFLLVYEYMQKGSLENHLFRVGAEPLTWEIRLKIAIGAARGLAFLHTSEKTVIYRDFKSSNVLLDGDYNAKLSDFGLAKLGPSNGDSHVTTRIVGTYGYAAPEYIATGK</sequence>
<keyword evidence="5 8" id="KW-0547">Nucleotide-binding</keyword>
<dbReference type="InterPro" id="IPR017441">
    <property type="entry name" value="Protein_kinase_ATP_BS"/>
</dbReference>
<keyword evidence="2" id="KW-0472">Membrane</keyword>
<keyword evidence="7 8" id="KW-0067">ATP-binding</keyword>
<keyword evidence="4" id="KW-0808">Transferase</keyword>
<dbReference type="Gene3D" id="3.30.200.20">
    <property type="entry name" value="Phosphorylase Kinase, domain 1"/>
    <property type="match status" value="1"/>
</dbReference>
<dbReference type="PROSITE" id="PS50011">
    <property type="entry name" value="PROTEIN_KINASE_DOM"/>
    <property type="match status" value="1"/>
</dbReference>
<dbReference type="PROSITE" id="PS00108">
    <property type="entry name" value="PROTEIN_KINASE_ST"/>
    <property type="match status" value="1"/>
</dbReference>
<evidence type="ECO:0000256" key="9">
    <source>
        <dbReference type="RuleBase" id="RU000304"/>
    </source>
</evidence>
<evidence type="ECO:0000313" key="12">
    <source>
        <dbReference type="Proteomes" id="UP001227230"/>
    </source>
</evidence>
<evidence type="ECO:0000256" key="2">
    <source>
        <dbReference type="ARBA" id="ARBA00022475"/>
    </source>
</evidence>
<dbReference type="InterPro" id="IPR011009">
    <property type="entry name" value="Kinase-like_dom_sf"/>
</dbReference>
<dbReference type="PANTHER" id="PTHR45621">
    <property type="entry name" value="OS01G0588500 PROTEIN-RELATED"/>
    <property type="match status" value="1"/>
</dbReference>
<evidence type="ECO:0000256" key="6">
    <source>
        <dbReference type="ARBA" id="ARBA00022777"/>
    </source>
</evidence>
<evidence type="ECO:0000256" key="3">
    <source>
        <dbReference type="ARBA" id="ARBA00022527"/>
    </source>
</evidence>
<keyword evidence="6" id="KW-0418">Kinase</keyword>
<organism evidence="11 12">
    <name type="scientific">Vitis vinifera</name>
    <name type="common">Grape</name>
    <dbReference type="NCBI Taxonomy" id="29760"/>
    <lineage>
        <taxon>Eukaryota</taxon>
        <taxon>Viridiplantae</taxon>
        <taxon>Streptophyta</taxon>
        <taxon>Embryophyta</taxon>
        <taxon>Tracheophyta</taxon>
        <taxon>Spermatophyta</taxon>
        <taxon>Magnoliopsida</taxon>
        <taxon>eudicotyledons</taxon>
        <taxon>Gunneridae</taxon>
        <taxon>Pentapetalae</taxon>
        <taxon>rosids</taxon>
        <taxon>Vitales</taxon>
        <taxon>Vitaceae</taxon>
        <taxon>Viteae</taxon>
        <taxon>Vitis</taxon>
    </lineage>
</organism>
<evidence type="ECO:0000256" key="4">
    <source>
        <dbReference type="ARBA" id="ARBA00022679"/>
    </source>
</evidence>
<dbReference type="Proteomes" id="UP001227230">
    <property type="component" value="Chromosome 18"/>
</dbReference>
<dbReference type="InterPro" id="IPR050823">
    <property type="entry name" value="Plant_Ser_Thr_Prot_Kinase"/>
</dbReference>
<name>A0ABY9DPC7_VITVI</name>
<evidence type="ECO:0000256" key="1">
    <source>
        <dbReference type="ARBA" id="ARBA00004236"/>
    </source>
</evidence>
<keyword evidence="12" id="KW-1185">Reference proteome</keyword>
<gene>
    <name evidence="11" type="ORF">VitviT2T_026912</name>
</gene>
<evidence type="ECO:0000256" key="7">
    <source>
        <dbReference type="ARBA" id="ARBA00022840"/>
    </source>
</evidence>
<accession>A0ABY9DPC7</accession>
<keyword evidence="3 9" id="KW-0723">Serine/threonine-protein kinase</keyword>
<feature type="binding site" evidence="8">
    <location>
        <position position="53"/>
    </location>
    <ligand>
        <name>ATP</name>
        <dbReference type="ChEBI" id="CHEBI:30616"/>
    </ligand>
</feature>
<dbReference type="InterPro" id="IPR001245">
    <property type="entry name" value="Ser-Thr/Tyr_kinase_cat_dom"/>
</dbReference>
<dbReference type="Pfam" id="PF07714">
    <property type="entry name" value="PK_Tyr_Ser-Thr"/>
    <property type="match status" value="1"/>
</dbReference>
<dbReference type="InterPro" id="IPR000719">
    <property type="entry name" value="Prot_kinase_dom"/>
</dbReference>
<dbReference type="Gene3D" id="1.10.510.10">
    <property type="entry name" value="Transferase(Phosphotransferase) domain 1"/>
    <property type="match status" value="1"/>
</dbReference>
<dbReference type="SUPFAM" id="SSF56112">
    <property type="entry name" value="Protein kinase-like (PK-like)"/>
    <property type="match status" value="1"/>
</dbReference>
<comment type="subcellular location">
    <subcellularLocation>
        <location evidence="1">Cell membrane</location>
    </subcellularLocation>
</comment>
<keyword evidence="2" id="KW-1003">Cell membrane</keyword>
<feature type="domain" description="Protein kinase" evidence="10">
    <location>
        <begin position="14"/>
        <end position="200"/>
    </location>
</feature>
<dbReference type="InterPro" id="IPR008271">
    <property type="entry name" value="Ser/Thr_kinase_AS"/>
</dbReference>
<evidence type="ECO:0000256" key="5">
    <source>
        <dbReference type="ARBA" id="ARBA00022741"/>
    </source>
</evidence>
<dbReference type="PROSITE" id="PS00107">
    <property type="entry name" value="PROTEIN_KINASE_ATP"/>
    <property type="match status" value="1"/>
</dbReference>